<protein>
    <recommendedName>
        <fullName evidence="8">Acyltransferase 3 domain-containing protein</fullName>
    </recommendedName>
</protein>
<keyword evidence="6 7" id="KW-0472">Membrane</keyword>
<feature type="transmembrane region" description="Helical" evidence="7">
    <location>
        <begin position="204"/>
        <end position="221"/>
    </location>
</feature>
<gene>
    <name evidence="9" type="ORF">HMPREF0501_00262</name>
</gene>
<reference evidence="9 10" key="1">
    <citation type="submission" date="2009-06" db="EMBL/GenBank/DDBJ databases">
        <title>The Genome Sequence of Lactobacillus coleohominis strain 101-4-CHN.</title>
        <authorList>
            <consortium name="The Broad Institute Genome Sequencing Platform"/>
            <person name="Ward D."/>
            <person name="Young S.K."/>
            <person name="Zeng Q."/>
            <person name="Koehrsen M."/>
            <person name="Alvarado L."/>
            <person name="Berlin A."/>
            <person name="Borenstein D."/>
            <person name="Chen Z."/>
            <person name="Engels R."/>
            <person name="Freedman E."/>
            <person name="Gellesch M."/>
            <person name="Goldberg J."/>
            <person name="Griggs A."/>
            <person name="Gujja S."/>
            <person name="Heiman D."/>
            <person name="Hepburn T."/>
            <person name="Howarth C."/>
            <person name="Jen D."/>
            <person name="Larson L."/>
            <person name="Lewis B."/>
            <person name="Mehta T."/>
            <person name="Park D."/>
            <person name="Pearson M."/>
            <person name="Roberts A."/>
            <person name="Saif S."/>
            <person name="Shea T."/>
            <person name="Shenoy N."/>
            <person name="Sisk P."/>
            <person name="Stolte C."/>
            <person name="Sykes S."/>
            <person name="Walk T."/>
            <person name="White J."/>
            <person name="Yandava C."/>
            <person name="Liu Y."/>
            <person name="Xu Q."/>
            <person name="Lander E."/>
            <person name="Nusbaum C."/>
            <person name="Galagan J."/>
            <person name="Birren B."/>
        </authorList>
    </citation>
    <scope>NUCLEOTIDE SEQUENCE [LARGE SCALE GENOMIC DNA]</scope>
    <source>
        <strain evidence="9 10">101-4-CHN</strain>
    </source>
</reference>
<dbReference type="eggNOG" id="COG1835">
    <property type="taxonomic scope" value="Bacteria"/>
</dbReference>
<feature type="transmembrane region" description="Helical" evidence="7">
    <location>
        <begin position="167"/>
        <end position="184"/>
    </location>
</feature>
<dbReference type="Proteomes" id="UP000003987">
    <property type="component" value="Unassembled WGS sequence"/>
</dbReference>
<keyword evidence="10" id="KW-1185">Reference proteome</keyword>
<evidence type="ECO:0000313" key="9">
    <source>
        <dbReference type="EMBL" id="EEU30857.1"/>
    </source>
</evidence>
<evidence type="ECO:0000256" key="7">
    <source>
        <dbReference type="SAM" id="Phobius"/>
    </source>
</evidence>
<evidence type="ECO:0000256" key="4">
    <source>
        <dbReference type="ARBA" id="ARBA00022692"/>
    </source>
</evidence>
<evidence type="ECO:0000256" key="5">
    <source>
        <dbReference type="ARBA" id="ARBA00022989"/>
    </source>
</evidence>
<evidence type="ECO:0000313" key="10">
    <source>
        <dbReference type="Proteomes" id="UP000003987"/>
    </source>
</evidence>
<comment type="similarity">
    <text evidence="2">Belongs to the acyltransferase 3 family.</text>
</comment>
<keyword evidence="4 7" id="KW-0812">Transmembrane</keyword>
<dbReference type="STRING" id="575594.HMPREF0501_00262"/>
<evidence type="ECO:0000256" key="6">
    <source>
        <dbReference type="ARBA" id="ARBA00023136"/>
    </source>
</evidence>
<sequence length="367" mass="43300">MIHVNKSARSHLRGDIGDYLKVFACVAVIGQPVIDLLIHDQSPHLQTNLGSIYNLIKYTAPAFIFGILYTDIRQHSELGYFDVRAYYRNIGLSLFLPTIIWSLIYLLIMPNLQQRFRWHNILTFFWQFINGNAAPHLWYNTMMLQFALLVPLFWQLHLWLGQNVWKGWAVFIGTAVLYLVWLGIYNSYVFHQPGEAYWYLTDRLFISFILYAIYGVLAWNYRRQFNHWIFRFWPILLVILAITFVKYNHELRQYGWPVNLVNASYYKPSTAIYSLMVIELVATLSLSNQFHHHLAIQHFFHYSADLAYLAYLSNVFWEQLLWRGLHLVKFATIHPYLVLFSLWGATIVLAFGSAAFVQQIIIQMKRG</sequence>
<dbReference type="RefSeq" id="WP_006916009.1">
    <property type="nucleotide sequence ID" value="NZ_GG698802.1"/>
</dbReference>
<dbReference type="PANTHER" id="PTHR40074">
    <property type="entry name" value="O-ACETYLTRANSFERASE WECH"/>
    <property type="match status" value="1"/>
</dbReference>
<evidence type="ECO:0000256" key="1">
    <source>
        <dbReference type="ARBA" id="ARBA00004651"/>
    </source>
</evidence>
<dbReference type="GO" id="GO:0005886">
    <property type="term" value="C:plasma membrane"/>
    <property type="evidence" value="ECO:0007669"/>
    <property type="project" value="UniProtKB-SubCell"/>
</dbReference>
<dbReference type="GO" id="GO:0009246">
    <property type="term" value="P:enterobacterial common antigen biosynthetic process"/>
    <property type="evidence" value="ECO:0007669"/>
    <property type="project" value="TreeGrafter"/>
</dbReference>
<dbReference type="Pfam" id="PF01757">
    <property type="entry name" value="Acyl_transf_3"/>
    <property type="match status" value="1"/>
</dbReference>
<dbReference type="InterPro" id="IPR002656">
    <property type="entry name" value="Acyl_transf_3_dom"/>
</dbReference>
<dbReference type="AlphaFoldDB" id="C7XU96"/>
<feature type="transmembrane region" description="Helical" evidence="7">
    <location>
        <begin position="228"/>
        <end position="245"/>
    </location>
</feature>
<proteinExistence type="inferred from homology"/>
<feature type="transmembrane region" description="Helical" evidence="7">
    <location>
        <begin position="337"/>
        <end position="357"/>
    </location>
</feature>
<name>C7XU96_9LACO</name>
<evidence type="ECO:0000259" key="8">
    <source>
        <dbReference type="Pfam" id="PF01757"/>
    </source>
</evidence>
<accession>C7XU96</accession>
<evidence type="ECO:0000256" key="3">
    <source>
        <dbReference type="ARBA" id="ARBA00022475"/>
    </source>
</evidence>
<organism evidence="9 10">
    <name type="scientific">Limosilactobacillus coleohominis 101-4-CHN</name>
    <dbReference type="NCBI Taxonomy" id="575594"/>
    <lineage>
        <taxon>Bacteria</taxon>
        <taxon>Bacillati</taxon>
        <taxon>Bacillota</taxon>
        <taxon>Bacilli</taxon>
        <taxon>Lactobacillales</taxon>
        <taxon>Lactobacillaceae</taxon>
        <taxon>Limosilactobacillus</taxon>
    </lineage>
</organism>
<feature type="transmembrane region" description="Helical" evidence="7">
    <location>
        <begin position="265"/>
        <end position="287"/>
    </location>
</feature>
<feature type="transmembrane region" description="Helical" evidence="7">
    <location>
        <begin position="90"/>
        <end position="108"/>
    </location>
</feature>
<feature type="transmembrane region" description="Helical" evidence="7">
    <location>
        <begin position="299"/>
        <end position="317"/>
    </location>
</feature>
<keyword evidence="3" id="KW-1003">Cell membrane</keyword>
<keyword evidence="5 7" id="KW-1133">Transmembrane helix</keyword>
<dbReference type="EMBL" id="GG698802">
    <property type="protein sequence ID" value="EEU30857.1"/>
    <property type="molecule type" value="Genomic_DNA"/>
</dbReference>
<feature type="transmembrane region" description="Helical" evidence="7">
    <location>
        <begin position="137"/>
        <end position="160"/>
    </location>
</feature>
<feature type="transmembrane region" description="Helical" evidence="7">
    <location>
        <begin position="51"/>
        <end position="69"/>
    </location>
</feature>
<feature type="domain" description="Acyltransferase 3" evidence="8">
    <location>
        <begin position="18"/>
        <end position="350"/>
    </location>
</feature>
<evidence type="ECO:0000256" key="2">
    <source>
        <dbReference type="ARBA" id="ARBA00007400"/>
    </source>
</evidence>
<dbReference type="HOGENOM" id="CLU_047714_2_1_9"/>
<dbReference type="PANTHER" id="PTHR40074:SF2">
    <property type="entry name" value="O-ACETYLTRANSFERASE WECH"/>
    <property type="match status" value="1"/>
</dbReference>
<comment type="subcellular location">
    <subcellularLocation>
        <location evidence="1">Cell membrane</location>
        <topology evidence="1">Multi-pass membrane protein</topology>
    </subcellularLocation>
</comment>
<feature type="transmembrane region" description="Helical" evidence="7">
    <location>
        <begin position="20"/>
        <end position="39"/>
    </location>
</feature>
<dbReference type="GO" id="GO:0016413">
    <property type="term" value="F:O-acetyltransferase activity"/>
    <property type="evidence" value="ECO:0007669"/>
    <property type="project" value="TreeGrafter"/>
</dbReference>